<keyword evidence="2 5" id="KW-0547">Nucleotide-binding</keyword>
<keyword evidence="1 5" id="KW-0808">Transferase</keyword>
<evidence type="ECO:0000256" key="2">
    <source>
        <dbReference type="ARBA" id="ARBA00022741"/>
    </source>
</evidence>
<evidence type="ECO:0000313" key="7">
    <source>
        <dbReference type="EMBL" id="SDG03753.1"/>
    </source>
</evidence>
<dbReference type="Gene3D" id="3.40.50.10240">
    <property type="entry name" value="Thiamin pyrophosphokinase, catalytic domain"/>
    <property type="match status" value="1"/>
</dbReference>
<name>A0A7Z7B0L3_9EURY</name>
<dbReference type="EMBL" id="FNCA01000006">
    <property type="protein sequence ID" value="SDG03753.1"/>
    <property type="molecule type" value="Genomic_DNA"/>
</dbReference>
<comment type="function">
    <text evidence="5">Catalyzes the transfer of diphosphate from ATP to 6-hydroxymethyl-7,8-dihydropterin (6-HMD), leading to 6-hydroxymethyl-7,8-dihydropterin diphosphate (6-HMDP).</text>
</comment>
<dbReference type="OrthoDB" id="34207at2157"/>
<dbReference type="EC" id="2.7.6.3" evidence="5"/>
<comment type="caution">
    <text evidence="7">The sequence shown here is derived from an EMBL/GenBank/DDBJ whole genome shotgun (WGS) entry which is preliminary data.</text>
</comment>
<gene>
    <name evidence="5" type="primary">mptE</name>
    <name evidence="7" type="ORF">SAMN04488589_1994</name>
</gene>
<dbReference type="Pfam" id="PF01973">
    <property type="entry name" value="MptE-like"/>
    <property type="match status" value="1"/>
</dbReference>
<sequence>MDFNEWEPIYESILKDMGFSREGDEQAALILSAMLDTSNSADISELKSLIEGKDVLVCGNAPVLSQELELINPDDFVIIAADGATAVLVDREIIPDIIVTDLDGDVDKEIIANKAGSIMVVHGHGDNIDKLHTYIPQLNRIIGSTQAGPLKNVFNFGGFSDGDRCAYLAKEFGAASITLLGFDFDDENVNPIKKKKLKWARLLIERLNP</sequence>
<organism evidence="7 8">
    <name type="scientific">Methanolobus vulcani</name>
    <dbReference type="NCBI Taxonomy" id="38026"/>
    <lineage>
        <taxon>Archaea</taxon>
        <taxon>Methanobacteriati</taxon>
        <taxon>Methanobacteriota</taxon>
        <taxon>Stenosarchaea group</taxon>
        <taxon>Methanomicrobia</taxon>
        <taxon>Methanosarcinales</taxon>
        <taxon>Methanosarcinaceae</taxon>
        <taxon>Methanolobus</taxon>
    </lineage>
</organism>
<keyword evidence="5" id="KW-0460">Magnesium</keyword>
<evidence type="ECO:0000259" key="6">
    <source>
        <dbReference type="Pfam" id="PF01973"/>
    </source>
</evidence>
<dbReference type="HAMAP" id="MF_02131">
    <property type="entry name" value="HMPDK_arch"/>
    <property type="match status" value="1"/>
</dbReference>
<dbReference type="GO" id="GO:0000287">
    <property type="term" value="F:magnesium ion binding"/>
    <property type="evidence" value="ECO:0007669"/>
    <property type="project" value="UniProtKB-UniRule"/>
</dbReference>
<keyword evidence="8" id="KW-1185">Reference proteome</keyword>
<reference evidence="7 8" key="1">
    <citation type="submission" date="2016-10" db="EMBL/GenBank/DDBJ databases">
        <authorList>
            <person name="Varghese N."/>
            <person name="Submissions S."/>
        </authorList>
    </citation>
    <scope>NUCLEOTIDE SEQUENCE [LARGE SCALE GENOMIC DNA]</scope>
    <source>
        <strain evidence="7 8">PL 12/M</strain>
    </source>
</reference>
<accession>A0A7Z7B0L3</accession>
<dbReference type="GO" id="GO:0004788">
    <property type="term" value="F:thiamine diphosphokinase activity"/>
    <property type="evidence" value="ECO:0007669"/>
    <property type="project" value="InterPro"/>
</dbReference>
<comment type="catalytic activity">
    <reaction evidence="5">
        <text>6-hydroxymethyl-7,8-dihydropterin + ATP = (7,8-dihydropterin-6-yl)methyl diphosphate + AMP + H(+)</text>
        <dbReference type="Rhea" id="RHEA:11412"/>
        <dbReference type="ChEBI" id="CHEBI:15378"/>
        <dbReference type="ChEBI" id="CHEBI:30616"/>
        <dbReference type="ChEBI" id="CHEBI:44841"/>
        <dbReference type="ChEBI" id="CHEBI:72950"/>
        <dbReference type="ChEBI" id="CHEBI:456215"/>
        <dbReference type="EC" id="2.7.6.3"/>
    </reaction>
</comment>
<dbReference type="RefSeq" id="WP_091710297.1">
    <property type="nucleotide sequence ID" value="NZ_FNCA01000006.1"/>
</dbReference>
<comment type="pathway">
    <text evidence="5">Cofactor biosynthesis; 5,6,7,8-tetrahydromethanopterin biosynthesis.</text>
</comment>
<evidence type="ECO:0000256" key="4">
    <source>
        <dbReference type="ARBA" id="ARBA00022840"/>
    </source>
</evidence>
<feature type="domain" description="6-hydroxymethylpterin diphosphokinase MptE-like" evidence="6">
    <location>
        <begin position="41"/>
        <end position="187"/>
    </location>
</feature>
<comment type="cofactor">
    <cofactor evidence="5">
        <name>Mg(2+)</name>
        <dbReference type="ChEBI" id="CHEBI:18420"/>
    </cofactor>
</comment>
<dbReference type="GO" id="GO:2001118">
    <property type="term" value="P:tetrahydromethanopterin biosynthetic process"/>
    <property type="evidence" value="ECO:0007669"/>
    <property type="project" value="UniProtKB-UniRule"/>
</dbReference>
<dbReference type="InterPro" id="IPR027510">
    <property type="entry name" value="HMPDK_MptE"/>
</dbReference>
<dbReference type="PANTHER" id="PTHR39648">
    <property type="entry name" value="6-HYDROXYMETHYL-7,8-DIHYDROPTERIN PYROPHOSPHOKINASE"/>
    <property type="match status" value="1"/>
</dbReference>
<dbReference type="SUPFAM" id="SSF63999">
    <property type="entry name" value="Thiamin pyrophosphokinase, catalytic domain"/>
    <property type="match status" value="1"/>
</dbReference>
<dbReference type="PANTHER" id="PTHR39648:SF1">
    <property type="entry name" value="6-HYDROXYMETHYL-7,8-DIHYDROPTERIN PYROPHOSPHOKINASE"/>
    <property type="match status" value="1"/>
</dbReference>
<dbReference type="GO" id="GO:0003848">
    <property type="term" value="F:2-amino-4-hydroxy-6-hydroxymethyldihydropteridine diphosphokinase activity"/>
    <property type="evidence" value="ECO:0007669"/>
    <property type="project" value="UniProtKB-UniRule"/>
</dbReference>
<dbReference type="GO" id="GO:0009229">
    <property type="term" value="P:thiamine diphosphate biosynthetic process"/>
    <property type="evidence" value="ECO:0007669"/>
    <property type="project" value="InterPro"/>
</dbReference>
<dbReference type="GO" id="GO:0016301">
    <property type="term" value="F:kinase activity"/>
    <property type="evidence" value="ECO:0007669"/>
    <property type="project" value="UniProtKB-KW"/>
</dbReference>
<dbReference type="Proteomes" id="UP000199259">
    <property type="component" value="Unassembled WGS sequence"/>
</dbReference>
<evidence type="ECO:0000256" key="1">
    <source>
        <dbReference type="ARBA" id="ARBA00022679"/>
    </source>
</evidence>
<dbReference type="InterPro" id="IPR002826">
    <property type="entry name" value="MptE-like"/>
</dbReference>
<keyword evidence="4 5" id="KW-0067">ATP-binding</keyword>
<dbReference type="InterPro" id="IPR036759">
    <property type="entry name" value="TPK_catalytic_sf"/>
</dbReference>
<protein>
    <recommendedName>
        <fullName evidence="5">6-hydroxymethyl-7,8-dihydropterin pyrophosphokinase</fullName>
        <shortName evidence="5">HPPK</shortName>
        <ecNumber evidence="5">2.7.6.3</ecNumber>
    </recommendedName>
    <alternativeName>
        <fullName evidence="5">2-amino-4-hydroxy-6-hydroxymethyldihydropteridine pyrophosphokinase</fullName>
    </alternativeName>
    <alternativeName>
        <fullName evidence="5">6-hydroxymethyl-7,8-dihydropterin diphosphokinase</fullName>
        <shortName evidence="5">6-HMPDK</shortName>
    </alternativeName>
    <alternativeName>
        <fullName evidence="5">7,8-dihydro-6-hydroxymethylpterin diphosphokinase</fullName>
    </alternativeName>
    <alternativeName>
        <fullName evidence="5">7,8-dihydro-6-hydroxymethylpterin pyrophosphokinase</fullName>
        <shortName evidence="5">PPPK</shortName>
    </alternativeName>
</protein>
<dbReference type="AlphaFoldDB" id="A0A7Z7B0L3"/>
<proteinExistence type="inferred from homology"/>
<evidence type="ECO:0000256" key="3">
    <source>
        <dbReference type="ARBA" id="ARBA00022777"/>
    </source>
</evidence>
<dbReference type="UniPathway" id="UPA00065"/>
<comment type="similarity">
    <text evidence="5">Belongs to the archaeal 6-HMPDK family.</text>
</comment>
<evidence type="ECO:0000313" key="8">
    <source>
        <dbReference type="Proteomes" id="UP000199259"/>
    </source>
</evidence>
<evidence type="ECO:0000256" key="5">
    <source>
        <dbReference type="HAMAP-Rule" id="MF_02131"/>
    </source>
</evidence>
<keyword evidence="3 5" id="KW-0418">Kinase</keyword>
<dbReference type="GO" id="GO:0005524">
    <property type="term" value="F:ATP binding"/>
    <property type="evidence" value="ECO:0007669"/>
    <property type="project" value="UniProtKB-UniRule"/>
</dbReference>